<dbReference type="AlphaFoldDB" id="A0A836HFP6"/>
<evidence type="ECO:0008006" key="14">
    <source>
        <dbReference type="Google" id="ProtNLM"/>
    </source>
</evidence>
<dbReference type="Proteomes" id="UP000674179">
    <property type="component" value="Chromosome 27"/>
</dbReference>
<evidence type="ECO:0000256" key="1">
    <source>
        <dbReference type="ARBA" id="ARBA00008025"/>
    </source>
</evidence>
<dbReference type="PROSITE" id="PS00417">
    <property type="entry name" value="SYNAPTOBREVIN"/>
    <property type="match status" value="1"/>
</dbReference>
<dbReference type="Gene3D" id="1.20.5.110">
    <property type="match status" value="1"/>
</dbReference>
<evidence type="ECO:0000256" key="7">
    <source>
        <dbReference type="ARBA" id="ARBA00046280"/>
    </source>
</evidence>
<evidence type="ECO:0000259" key="11">
    <source>
        <dbReference type="PROSITE" id="PS50892"/>
    </source>
</evidence>
<dbReference type="SUPFAM" id="SSF64356">
    <property type="entry name" value="SNARE-like"/>
    <property type="match status" value="1"/>
</dbReference>
<dbReference type="PROSITE" id="PS50859">
    <property type="entry name" value="LONGIN"/>
    <property type="match status" value="1"/>
</dbReference>
<dbReference type="PROSITE" id="PS50892">
    <property type="entry name" value="V_SNARE"/>
    <property type="match status" value="1"/>
</dbReference>
<dbReference type="InterPro" id="IPR011012">
    <property type="entry name" value="Longin-like_dom_sf"/>
</dbReference>
<keyword evidence="3 9" id="KW-0812">Transmembrane</keyword>
<dbReference type="InterPro" id="IPR042855">
    <property type="entry name" value="V_SNARE_CC"/>
</dbReference>
<evidence type="ECO:0000313" key="12">
    <source>
        <dbReference type="EMBL" id="KAG5476005.1"/>
    </source>
</evidence>
<keyword evidence="6 9" id="KW-0472">Membrane</keyword>
<feature type="domain" description="V-SNARE coiled-coil homology" evidence="11">
    <location>
        <begin position="129"/>
        <end position="189"/>
    </location>
</feature>
<dbReference type="PRINTS" id="PR00219">
    <property type="entry name" value="SYNAPTOBREVN"/>
</dbReference>
<keyword evidence="8" id="KW-0175">Coiled coil</keyword>
<dbReference type="RefSeq" id="XP_067692016.1">
    <property type="nucleotide sequence ID" value="XM_067835450.1"/>
</dbReference>
<dbReference type="KEGG" id="lenr:94170960"/>
<evidence type="ECO:0000256" key="3">
    <source>
        <dbReference type="ARBA" id="ARBA00022692"/>
    </source>
</evidence>
<keyword evidence="4" id="KW-0653">Protein transport</keyword>
<dbReference type="EMBL" id="JAFHKP010000027">
    <property type="protein sequence ID" value="KAG5476005.1"/>
    <property type="molecule type" value="Genomic_DNA"/>
</dbReference>
<proteinExistence type="inferred from homology"/>
<evidence type="ECO:0000256" key="6">
    <source>
        <dbReference type="ARBA" id="ARBA00023136"/>
    </source>
</evidence>
<comment type="similarity">
    <text evidence="1">Belongs to the synaptobrevin family.</text>
</comment>
<evidence type="ECO:0000256" key="4">
    <source>
        <dbReference type="ARBA" id="ARBA00022927"/>
    </source>
</evidence>
<dbReference type="GO" id="GO:0016192">
    <property type="term" value="P:vesicle-mediated transport"/>
    <property type="evidence" value="ECO:0007669"/>
    <property type="project" value="InterPro"/>
</dbReference>
<protein>
    <recommendedName>
        <fullName evidence="14">Vesicle-associated membrane protein</fullName>
    </recommendedName>
</protein>
<dbReference type="GO" id="GO:0005737">
    <property type="term" value="C:cytoplasm"/>
    <property type="evidence" value="ECO:0007669"/>
    <property type="project" value="UniProtKB-ARBA"/>
</dbReference>
<dbReference type="PANTHER" id="PTHR21136">
    <property type="entry name" value="SNARE PROTEINS"/>
    <property type="match status" value="1"/>
</dbReference>
<dbReference type="GeneID" id="94170960"/>
<dbReference type="GO" id="GO:0012505">
    <property type="term" value="C:endomembrane system"/>
    <property type="evidence" value="ECO:0007669"/>
    <property type="project" value="UniProtKB-SubCell"/>
</dbReference>
<dbReference type="CDD" id="cd15843">
    <property type="entry name" value="R-SNARE"/>
    <property type="match status" value="1"/>
</dbReference>
<dbReference type="OrthoDB" id="248747at2759"/>
<dbReference type="Gene3D" id="3.30.450.50">
    <property type="entry name" value="Longin domain"/>
    <property type="match status" value="1"/>
</dbReference>
<feature type="transmembrane region" description="Helical" evidence="9">
    <location>
        <begin position="193"/>
        <end position="215"/>
    </location>
</feature>
<dbReference type="CDD" id="cd14824">
    <property type="entry name" value="Longin"/>
    <property type="match status" value="1"/>
</dbReference>
<reference evidence="12 13" key="1">
    <citation type="submission" date="2021-02" db="EMBL/GenBank/DDBJ databases">
        <title>Leishmania (Mundinia) enrietti genome sequencing and assembly.</title>
        <authorList>
            <person name="Almutairi H."/>
            <person name="Gatherer D."/>
        </authorList>
    </citation>
    <scope>NUCLEOTIDE SEQUENCE [LARGE SCALE GENOMIC DNA]</scope>
    <source>
        <strain evidence="12">CUR178</strain>
    </source>
</reference>
<evidence type="ECO:0000256" key="8">
    <source>
        <dbReference type="PROSITE-ProRule" id="PRU00290"/>
    </source>
</evidence>
<organism evidence="12 13">
    <name type="scientific">Leishmania enriettii</name>
    <dbReference type="NCBI Taxonomy" id="5663"/>
    <lineage>
        <taxon>Eukaryota</taxon>
        <taxon>Discoba</taxon>
        <taxon>Euglenozoa</taxon>
        <taxon>Kinetoplastea</taxon>
        <taxon>Metakinetoplastina</taxon>
        <taxon>Trypanosomatida</taxon>
        <taxon>Trypanosomatidae</taxon>
        <taxon>Leishmaniinae</taxon>
        <taxon>Leishmania</taxon>
    </lineage>
</organism>
<name>A0A836HFP6_LEIEN</name>
<comment type="subcellular location">
    <subcellularLocation>
        <location evidence="7">Endomembrane system</location>
        <topology evidence="7">Single-pass type IV membrane protein</topology>
    </subcellularLocation>
</comment>
<feature type="domain" description="Longin" evidence="10">
    <location>
        <begin position="34"/>
        <end position="89"/>
    </location>
</feature>
<accession>A0A836HFP6</accession>
<dbReference type="InterPro" id="IPR051097">
    <property type="entry name" value="Synaptobrevin-like_transport"/>
</dbReference>
<dbReference type="GO" id="GO:0015031">
    <property type="term" value="P:protein transport"/>
    <property type="evidence" value="ECO:0007669"/>
    <property type="project" value="UniProtKB-KW"/>
</dbReference>
<dbReference type="InterPro" id="IPR001388">
    <property type="entry name" value="Synaptobrevin-like"/>
</dbReference>
<dbReference type="GO" id="GO:0016020">
    <property type="term" value="C:membrane"/>
    <property type="evidence" value="ECO:0007669"/>
    <property type="project" value="InterPro"/>
</dbReference>
<evidence type="ECO:0000256" key="5">
    <source>
        <dbReference type="ARBA" id="ARBA00022989"/>
    </source>
</evidence>
<dbReference type="SMART" id="SM01270">
    <property type="entry name" value="Longin"/>
    <property type="match status" value="1"/>
</dbReference>
<gene>
    <name evidence="12" type="ORF">CUR178_03720</name>
</gene>
<keyword evidence="13" id="KW-1185">Reference proteome</keyword>
<comment type="caution">
    <text evidence="12">The sequence shown here is derived from an EMBL/GenBank/DDBJ whole genome shotgun (WGS) entry which is preliminary data.</text>
</comment>
<evidence type="ECO:0000259" key="10">
    <source>
        <dbReference type="PROSITE" id="PS50859"/>
    </source>
</evidence>
<dbReference type="PANTHER" id="PTHR21136:SF168">
    <property type="entry name" value="VESICLE-ASSOCIATED MEMBRANE PROTEIN 9"/>
    <property type="match status" value="1"/>
</dbReference>
<evidence type="ECO:0000313" key="13">
    <source>
        <dbReference type="Proteomes" id="UP000674179"/>
    </source>
</evidence>
<dbReference type="Pfam" id="PF13774">
    <property type="entry name" value="Longin"/>
    <property type="match status" value="1"/>
</dbReference>
<dbReference type="InterPro" id="IPR010908">
    <property type="entry name" value="Longin_dom"/>
</dbReference>
<evidence type="ECO:0000256" key="9">
    <source>
        <dbReference type="SAM" id="Phobius"/>
    </source>
</evidence>
<keyword evidence="2" id="KW-0813">Transport</keyword>
<sequence>MPINSSLVAFERVIIAKESISASAGPALQKMLSLLPRHNAKVSYQLEQDVFHFLVENEVVYACTTSGQYENHTVFGFLMQIKDAFKTTFTGRGDFYPRQTELTPEKCHSFSSALASTRKVFNENPQENKIDRIKDQLKVTREIMLQNLDGIIDRGDRIDTLCDRAELLRDEAQAFHSSARSLKSTIFMHRVKIIISFVVVLVVLALIIAFALCGVDFKKC</sequence>
<evidence type="ECO:0000256" key="2">
    <source>
        <dbReference type="ARBA" id="ARBA00022448"/>
    </source>
</evidence>
<keyword evidence="5 9" id="KW-1133">Transmembrane helix</keyword>
<dbReference type="SUPFAM" id="SSF58038">
    <property type="entry name" value="SNARE fusion complex"/>
    <property type="match status" value="1"/>
</dbReference>
<dbReference type="Pfam" id="PF00957">
    <property type="entry name" value="Synaptobrevin"/>
    <property type="match status" value="1"/>
</dbReference>